<keyword evidence="4" id="KW-0460">Magnesium</keyword>
<dbReference type="PANTHER" id="PTHR46090:SF2">
    <property type="entry name" value="ADP-RIBOSYLATION FACTOR-LIKE PROTEIN 13B"/>
    <property type="match status" value="1"/>
</dbReference>
<dbReference type="Pfam" id="PF00025">
    <property type="entry name" value="Arf"/>
    <property type="match status" value="1"/>
</dbReference>
<feature type="binding site" evidence="4">
    <location>
        <position position="28"/>
    </location>
    <ligand>
        <name>Mg(2+)</name>
        <dbReference type="ChEBI" id="CHEBI:18420"/>
    </ligand>
</feature>
<dbReference type="GO" id="GO:0051649">
    <property type="term" value="P:establishment of localization in cell"/>
    <property type="evidence" value="ECO:0007669"/>
    <property type="project" value="UniProtKB-ARBA"/>
</dbReference>
<dbReference type="SUPFAM" id="SSF52540">
    <property type="entry name" value="P-loop containing nucleoside triphosphate hydrolases"/>
    <property type="match status" value="1"/>
</dbReference>
<organism evidence="7 8">
    <name type="scientific">Ignelater luminosus</name>
    <name type="common">Cucubano</name>
    <name type="synonym">Pyrophorus luminosus</name>
    <dbReference type="NCBI Taxonomy" id="2038154"/>
    <lineage>
        <taxon>Eukaryota</taxon>
        <taxon>Metazoa</taxon>
        <taxon>Ecdysozoa</taxon>
        <taxon>Arthropoda</taxon>
        <taxon>Hexapoda</taxon>
        <taxon>Insecta</taxon>
        <taxon>Pterygota</taxon>
        <taxon>Neoptera</taxon>
        <taxon>Endopterygota</taxon>
        <taxon>Coleoptera</taxon>
        <taxon>Polyphaga</taxon>
        <taxon>Elateriformia</taxon>
        <taxon>Elateroidea</taxon>
        <taxon>Elateridae</taxon>
        <taxon>Agrypninae</taxon>
        <taxon>Pyrophorini</taxon>
        <taxon>Ignelater</taxon>
    </lineage>
</organism>
<dbReference type="OrthoDB" id="14717at2759"/>
<dbReference type="SMART" id="SM00178">
    <property type="entry name" value="SAR"/>
    <property type="match status" value="1"/>
</dbReference>
<dbReference type="GO" id="GO:1905515">
    <property type="term" value="P:non-motile cilium assembly"/>
    <property type="evidence" value="ECO:0007669"/>
    <property type="project" value="TreeGrafter"/>
</dbReference>
<name>A0A8K0D8Z8_IGNLU</name>
<dbReference type="InterPro" id="IPR051995">
    <property type="entry name" value="Ciliary_GTPase"/>
</dbReference>
<dbReference type="GO" id="GO:0060170">
    <property type="term" value="C:ciliary membrane"/>
    <property type="evidence" value="ECO:0007669"/>
    <property type="project" value="TreeGrafter"/>
</dbReference>
<feature type="binding site" evidence="3">
    <location>
        <position position="67"/>
    </location>
    <ligand>
        <name>GTP</name>
        <dbReference type="ChEBI" id="CHEBI:37565"/>
    </ligand>
</feature>
<keyword evidence="8" id="KW-1185">Reference proteome</keyword>
<dbReference type="GO" id="GO:0048731">
    <property type="term" value="P:system development"/>
    <property type="evidence" value="ECO:0007669"/>
    <property type="project" value="UniProtKB-ARBA"/>
</dbReference>
<feature type="binding site" evidence="3">
    <location>
        <begin position="21"/>
        <end position="28"/>
    </location>
    <ligand>
        <name>GTP</name>
        <dbReference type="ChEBI" id="CHEBI:37565"/>
    </ligand>
</feature>
<feature type="compositionally biased region" description="Basic and acidic residues" evidence="6">
    <location>
        <begin position="415"/>
        <end position="424"/>
    </location>
</feature>
<keyword evidence="5" id="KW-0175">Coiled coil</keyword>
<evidence type="ECO:0000256" key="6">
    <source>
        <dbReference type="SAM" id="MobiDB-lite"/>
    </source>
</evidence>
<dbReference type="GO" id="GO:0097500">
    <property type="term" value="P:receptor localization to non-motile cilium"/>
    <property type="evidence" value="ECO:0007669"/>
    <property type="project" value="TreeGrafter"/>
</dbReference>
<dbReference type="Gene3D" id="3.40.50.300">
    <property type="entry name" value="P-loop containing nucleotide triphosphate hydrolases"/>
    <property type="match status" value="1"/>
</dbReference>
<dbReference type="SMART" id="SM00177">
    <property type="entry name" value="ARF"/>
    <property type="match status" value="1"/>
</dbReference>
<keyword evidence="4" id="KW-0479">Metal-binding</keyword>
<dbReference type="GO" id="GO:0097730">
    <property type="term" value="C:non-motile cilium"/>
    <property type="evidence" value="ECO:0007669"/>
    <property type="project" value="TreeGrafter"/>
</dbReference>
<keyword evidence="1 3" id="KW-0547">Nucleotide-binding</keyword>
<dbReference type="InterPro" id="IPR006689">
    <property type="entry name" value="Small_GTPase_ARF/SAR"/>
</dbReference>
<dbReference type="PROSITE" id="PS51417">
    <property type="entry name" value="ARF"/>
    <property type="match status" value="1"/>
</dbReference>
<dbReference type="PANTHER" id="PTHR46090">
    <property type="entry name" value="ADP-RIBOSYLATION FACTOR-LIKE PROTEIN 13B"/>
    <property type="match status" value="1"/>
</dbReference>
<dbReference type="GO" id="GO:0046872">
    <property type="term" value="F:metal ion binding"/>
    <property type="evidence" value="ECO:0007669"/>
    <property type="project" value="UniProtKB-KW"/>
</dbReference>
<accession>A0A8K0D8Z8</accession>
<keyword evidence="2 3" id="KW-0342">GTP-binding</keyword>
<dbReference type="InterPro" id="IPR027417">
    <property type="entry name" value="P-loop_NTPase"/>
</dbReference>
<evidence type="ECO:0000256" key="2">
    <source>
        <dbReference type="ARBA" id="ARBA00023134"/>
    </source>
</evidence>
<dbReference type="GO" id="GO:0003924">
    <property type="term" value="F:GTPase activity"/>
    <property type="evidence" value="ECO:0007669"/>
    <property type="project" value="InterPro"/>
</dbReference>
<evidence type="ECO:0000313" key="7">
    <source>
        <dbReference type="EMBL" id="KAF2899091.1"/>
    </source>
</evidence>
<reference evidence="7" key="1">
    <citation type="submission" date="2019-08" db="EMBL/GenBank/DDBJ databases">
        <title>The genome of the North American firefly Photinus pyralis.</title>
        <authorList>
            <consortium name="Photinus pyralis genome working group"/>
            <person name="Fallon T.R."/>
            <person name="Sander Lower S.E."/>
            <person name="Weng J.-K."/>
        </authorList>
    </citation>
    <scope>NUCLEOTIDE SEQUENCE</scope>
    <source>
        <strain evidence="7">TRF0915ILg1</strain>
        <tissue evidence="7">Whole body</tissue>
    </source>
</reference>
<protein>
    <recommendedName>
        <fullName evidence="9">ADP-ribosylation factor-like protein 13B</fullName>
    </recommendedName>
</protein>
<comment type="caution">
    <text evidence="7">The sequence shown here is derived from an EMBL/GenBank/DDBJ whole genome shotgun (WGS) entry which is preliminary data.</text>
</comment>
<evidence type="ECO:0000313" key="8">
    <source>
        <dbReference type="Proteomes" id="UP000801492"/>
    </source>
</evidence>
<feature type="binding site" evidence="3">
    <location>
        <begin position="123"/>
        <end position="126"/>
    </location>
    <ligand>
        <name>GTP</name>
        <dbReference type="ChEBI" id="CHEBI:37565"/>
    </ligand>
</feature>
<evidence type="ECO:0000256" key="1">
    <source>
        <dbReference type="ARBA" id="ARBA00022741"/>
    </source>
</evidence>
<dbReference type="PRINTS" id="PR00328">
    <property type="entry name" value="SAR1GTPBP"/>
</dbReference>
<feature type="binding site" evidence="4">
    <location>
        <position position="45"/>
    </location>
    <ligand>
        <name>Mg(2+)</name>
        <dbReference type="ChEBI" id="CHEBI:18420"/>
    </ligand>
</feature>
<dbReference type="Proteomes" id="UP000801492">
    <property type="component" value="Unassembled WGS sequence"/>
</dbReference>
<dbReference type="NCBIfam" id="TIGR00231">
    <property type="entry name" value="small_GTP"/>
    <property type="match status" value="1"/>
</dbReference>
<evidence type="ECO:0000256" key="5">
    <source>
        <dbReference type="SAM" id="Coils"/>
    </source>
</evidence>
<feature type="coiled-coil region" evidence="5">
    <location>
        <begin position="185"/>
        <end position="224"/>
    </location>
</feature>
<evidence type="ECO:0000256" key="4">
    <source>
        <dbReference type="PIRSR" id="PIRSR606689-2"/>
    </source>
</evidence>
<evidence type="ECO:0008006" key="9">
    <source>
        <dbReference type="Google" id="ProtNLM"/>
    </source>
</evidence>
<dbReference type="GO" id="GO:0005525">
    <property type="term" value="F:GTP binding"/>
    <property type="evidence" value="ECO:0007669"/>
    <property type="project" value="UniProtKB-KW"/>
</dbReference>
<evidence type="ECO:0000256" key="3">
    <source>
        <dbReference type="PIRSR" id="PIRSR606689-1"/>
    </source>
</evidence>
<sequence>MGNLCCRRKKAKRKIVVLLVGLDNAGKSVAVKGLAGESLDTIVPTVGLSVVYLKYNNYTVKVFDLGGGSNIRGIWQRYFVDVHGVIFVVDSSDYSRIDEAKEVLHELLSHEKIAGKPVLLLANKQDCQEALDELEIVENLELEYLVNQHRCPTMVETCAAKEMNGKSTVDPGIQKGYRWLMNFIIRNYQNLNTRVERDVKQQELEEQEARLEKIERIKRLSEANKRDDDIIESYSDYDRKVNGEITSLPQNSFDDQKEIFFIHTSFNNGDTTSYSSSKSNESFPHAYFEHIEYDIQQERPKSAVQLVKEQLELENVKRRHSIKALISNKTAPVNLYGLRQPHSANERREHFANERRILKSAGDTSYVVTNLPNSIIPEAHGDDLHRELFQLNNFQKMQKLPPLKVKAMSCNGEQSHWEHKKTPNEKSGVSF</sequence>
<gene>
    <name evidence="7" type="ORF">ILUMI_07080</name>
</gene>
<dbReference type="AlphaFoldDB" id="A0A8K0D8Z8"/>
<dbReference type="FunFam" id="3.40.50.300:FF:000415">
    <property type="entry name" value="ADP-ribosylation factor-like GTPase 13B"/>
    <property type="match status" value="1"/>
</dbReference>
<dbReference type="EMBL" id="VTPC01003051">
    <property type="protein sequence ID" value="KAF2899091.1"/>
    <property type="molecule type" value="Genomic_DNA"/>
</dbReference>
<dbReference type="InterPro" id="IPR005225">
    <property type="entry name" value="Small_GTP-bd"/>
</dbReference>
<proteinExistence type="predicted"/>
<feature type="region of interest" description="Disordered" evidence="6">
    <location>
        <begin position="411"/>
        <end position="431"/>
    </location>
</feature>
<dbReference type="GO" id="GO:0016192">
    <property type="term" value="P:vesicle-mediated transport"/>
    <property type="evidence" value="ECO:0007669"/>
    <property type="project" value="UniProtKB-ARBA"/>
</dbReference>